<feature type="transmembrane region" description="Helical" evidence="10">
    <location>
        <begin position="63"/>
        <end position="82"/>
    </location>
</feature>
<dbReference type="GO" id="GO:0005549">
    <property type="term" value="F:odorant binding"/>
    <property type="evidence" value="ECO:0007669"/>
    <property type="project" value="InterPro"/>
</dbReference>
<organism evidence="11">
    <name type="scientific">Apriona germarii</name>
    <name type="common">Mulberry longhorn beetle</name>
    <name type="synonym">Lamia germarii</name>
    <dbReference type="NCBI Taxonomy" id="157307"/>
    <lineage>
        <taxon>Eukaryota</taxon>
        <taxon>Metazoa</taxon>
        <taxon>Ecdysozoa</taxon>
        <taxon>Arthropoda</taxon>
        <taxon>Hexapoda</taxon>
        <taxon>Insecta</taxon>
        <taxon>Pterygota</taxon>
        <taxon>Neoptera</taxon>
        <taxon>Endopterygota</taxon>
        <taxon>Coleoptera</taxon>
        <taxon>Polyphaga</taxon>
        <taxon>Cucujiformia</taxon>
        <taxon>Chrysomeloidea</taxon>
        <taxon>Cerambycidae</taxon>
        <taxon>Lamiinae</taxon>
        <taxon>Batocerini</taxon>
        <taxon>Apriona</taxon>
    </lineage>
</organism>
<keyword evidence="2" id="KW-1003">Cell membrane</keyword>
<dbReference type="GO" id="GO:0004984">
    <property type="term" value="F:olfactory receptor activity"/>
    <property type="evidence" value="ECO:0007669"/>
    <property type="project" value="InterPro"/>
</dbReference>
<keyword evidence="7 10" id="KW-0472">Membrane</keyword>
<evidence type="ECO:0000256" key="8">
    <source>
        <dbReference type="ARBA" id="ARBA00023170"/>
    </source>
</evidence>
<dbReference type="PANTHER" id="PTHR21137:SF35">
    <property type="entry name" value="ODORANT RECEPTOR 19A-RELATED"/>
    <property type="match status" value="1"/>
</dbReference>
<keyword evidence="5" id="KW-0552">Olfaction</keyword>
<keyword evidence="8 11" id="KW-0675">Receptor</keyword>
<evidence type="ECO:0000256" key="4">
    <source>
        <dbReference type="ARBA" id="ARBA00022692"/>
    </source>
</evidence>
<feature type="transmembrane region" description="Helical" evidence="10">
    <location>
        <begin position="88"/>
        <end position="110"/>
    </location>
</feature>
<accession>A0A7G7WND7</accession>
<evidence type="ECO:0000256" key="10">
    <source>
        <dbReference type="SAM" id="Phobius"/>
    </source>
</evidence>
<evidence type="ECO:0000256" key="7">
    <source>
        <dbReference type="ARBA" id="ARBA00023136"/>
    </source>
</evidence>
<keyword evidence="6 10" id="KW-1133">Transmembrane helix</keyword>
<evidence type="ECO:0000256" key="2">
    <source>
        <dbReference type="ARBA" id="ARBA00022475"/>
    </source>
</evidence>
<proteinExistence type="evidence at transcript level"/>
<keyword evidence="9" id="KW-0807">Transducer</keyword>
<evidence type="ECO:0000313" key="11">
    <source>
        <dbReference type="EMBL" id="QNH68063.1"/>
    </source>
</evidence>
<dbReference type="InterPro" id="IPR004117">
    <property type="entry name" value="7tm6_olfct_rcpt"/>
</dbReference>
<evidence type="ECO:0000256" key="3">
    <source>
        <dbReference type="ARBA" id="ARBA00022606"/>
    </source>
</evidence>
<dbReference type="Pfam" id="PF02949">
    <property type="entry name" value="7tm_6"/>
    <property type="match status" value="1"/>
</dbReference>
<evidence type="ECO:0000256" key="1">
    <source>
        <dbReference type="ARBA" id="ARBA00004651"/>
    </source>
</evidence>
<protein>
    <submittedName>
        <fullName evidence="11">Odorant receptor 39</fullName>
    </submittedName>
</protein>
<sequence>MDLCATQFEILKSRLTRISSNFMGDEMVDEKVRLQKLRKYVIYHNYIYSCSELVRETYSIGEFCQVSCSVMIVCFGLFKVIITPLKSVQFLMLVTYSTTMIYQVSLYCCYGQRLLNASSTITEACYMSKWNTCSLEVQRHLVMIMNRANTPFIMKAGGIFSLTLETLMTIFTSSYSFFAILCQVFNADE</sequence>
<reference evidence="11" key="1">
    <citation type="journal article" date="2020" name="Front. Physiol.">
        <title>Identification and Expression Profile of Olfactory Receptor Genes Based on Apriona germari (Hope) Antennal Transcriptome.</title>
        <authorList>
            <person name="Qian J.L."/>
            <person name="Mang D.Z."/>
            <person name="Lv G.C."/>
            <person name="Ye J."/>
            <person name="Li Z.Q."/>
            <person name="Chu B."/>
            <person name="Sun L."/>
            <person name="Liu Y.J."/>
            <person name="Zhang L.W."/>
        </authorList>
    </citation>
    <scope>NUCLEOTIDE SEQUENCE</scope>
    <source>
        <tissue evidence="11">Antenna</tissue>
    </source>
</reference>
<name>A0A7G7WND7_APRGE</name>
<evidence type="ECO:0000256" key="6">
    <source>
        <dbReference type="ARBA" id="ARBA00022989"/>
    </source>
</evidence>
<dbReference type="EMBL" id="MT598254">
    <property type="protein sequence ID" value="QNH68063.1"/>
    <property type="molecule type" value="mRNA"/>
</dbReference>
<dbReference type="GO" id="GO:0005886">
    <property type="term" value="C:plasma membrane"/>
    <property type="evidence" value="ECO:0007669"/>
    <property type="project" value="UniProtKB-SubCell"/>
</dbReference>
<dbReference type="AlphaFoldDB" id="A0A7G7WND7"/>
<keyword evidence="3" id="KW-0716">Sensory transduction</keyword>
<dbReference type="PANTHER" id="PTHR21137">
    <property type="entry name" value="ODORANT RECEPTOR"/>
    <property type="match status" value="1"/>
</dbReference>
<evidence type="ECO:0000256" key="5">
    <source>
        <dbReference type="ARBA" id="ARBA00022725"/>
    </source>
</evidence>
<reference evidence="11" key="2">
    <citation type="submission" date="2020-06" db="EMBL/GenBank/DDBJ databases">
        <authorList>
            <person name="Qian J."/>
        </authorList>
    </citation>
    <scope>NUCLEOTIDE SEQUENCE</scope>
    <source>
        <tissue evidence="11">Antenna</tissue>
    </source>
</reference>
<comment type="subcellular location">
    <subcellularLocation>
        <location evidence="1">Cell membrane</location>
        <topology evidence="1">Multi-pass membrane protein</topology>
    </subcellularLocation>
</comment>
<keyword evidence="4 10" id="KW-0812">Transmembrane</keyword>
<evidence type="ECO:0000256" key="9">
    <source>
        <dbReference type="ARBA" id="ARBA00023224"/>
    </source>
</evidence>
<dbReference type="GO" id="GO:0007165">
    <property type="term" value="P:signal transduction"/>
    <property type="evidence" value="ECO:0007669"/>
    <property type="project" value="UniProtKB-KW"/>
</dbReference>